<organism evidence="3 4">
    <name type="scientific">Prorocentrum cordatum</name>
    <dbReference type="NCBI Taxonomy" id="2364126"/>
    <lineage>
        <taxon>Eukaryota</taxon>
        <taxon>Sar</taxon>
        <taxon>Alveolata</taxon>
        <taxon>Dinophyceae</taxon>
        <taxon>Prorocentrales</taxon>
        <taxon>Prorocentraceae</taxon>
        <taxon>Prorocentrum</taxon>
    </lineage>
</organism>
<accession>A0ABN9SKL2</accession>
<dbReference type="EMBL" id="CAUYUJ010011658">
    <property type="protein sequence ID" value="CAK0832330.1"/>
    <property type="molecule type" value="Genomic_DNA"/>
</dbReference>
<keyword evidence="4" id="KW-1185">Reference proteome</keyword>
<comment type="caution">
    <text evidence="3">The sequence shown here is derived from an EMBL/GenBank/DDBJ whole genome shotgun (WGS) entry which is preliminary data.</text>
</comment>
<dbReference type="PANTHER" id="PTHR34512">
    <property type="entry name" value="CELL SURFACE PROTEIN"/>
    <property type="match status" value="1"/>
</dbReference>
<dbReference type="InterPro" id="IPR015943">
    <property type="entry name" value="WD40/YVTN_repeat-like_dom_sf"/>
</dbReference>
<reference evidence="3" key="1">
    <citation type="submission" date="2023-10" db="EMBL/GenBank/DDBJ databases">
        <authorList>
            <person name="Chen Y."/>
            <person name="Shah S."/>
            <person name="Dougan E. K."/>
            <person name="Thang M."/>
            <person name="Chan C."/>
        </authorList>
    </citation>
    <scope>NUCLEOTIDE SEQUENCE [LARGE SCALE GENOMIC DNA]</scope>
</reference>
<dbReference type="InterPro" id="IPR002372">
    <property type="entry name" value="PQQ_rpt_dom"/>
</dbReference>
<evidence type="ECO:0000313" key="3">
    <source>
        <dbReference type="EMBL" id="CAK0832330.1"/>
    </source>
</evidence>
<dbReference type="SMART" id="SM00564">
    <property type="entry name" value="PQQ"/>
    <property type="match status" value="4"/>
</dbReference>
<evidence type="ECO:0000259" key="2">
    <source>
        <dbReference type="Pfam" id="PF13360"/>
    </source>
</evidence>
<proteinExistence type="predicted"/>
<feature type="compositionally biased region" description="Low complexity" evidence="1">
    <location>
        <begin position="923"/>
        <end position="933"/>
    </location>
</feature>
<evidence type="ECO:0000313" key="4">
    <source>
        <dbReference type="Proteomes" id="UP001189429"/>
    </source>
</evidence>
<dbReference type="Pfam" id="PF13360">
    <property type="entry name" value="PQQ_2"/>
    <property type="match status" value="1"/>
</dbReference>
<protein>
    <recommendedName>
        <fullName evidence="2">Pyrrolo-quinoline quinone repeat domain-containing protein</fullName>
    </recommendedName>
</protein>
<dbReference type="InterPro" id="IPR011047">
    <property type="entry name" value="Quinoprotein_ADH-like_sf"/>
</dbReference>
<feature type="domain" description="Pyrrolo-quinoline quinone repeat" evidence="2">
    <location>
        <begin position="558"/>
        <end position="802"/>
    </location>
</feature>
<feature type="region of interest" description="Disordered" evidence="1">
    <location>
        <begin position="912"/>
        <end position="978"/>
    </location>
</feature>
<dbReference type="Proteomes" id="UP001189429">
    <property type="component" value="Unassembled WGS sequence"/>
</dbReference>
<dbReference type="PANTHER" id="PTHR34512:SF30">
    <property type="entry name" value="OUTER MEMBRANE PROTEIN ASSEMBLY FACTOR BAMB"/>
    <property type="match status" value="1"/>
</dbReference>
<feature type="compositionally biased region" description="Basic residues" evidence="1">
    <location>
        <begin position="425"/>
        <end position="442"/>
    </location>
</feature>
<sequence>MSDAGRLALAAQLEGYASADDGEQIDLKAYIDATNNTLMDVPAHNNLTMAEVCFESSELAARMQIRIQGNTNYASRKVRQVIGPTRGAAGVLQDLFVNSDQSLCHIKREQLVEQGRRACQEVYADKRVFVDRAMGAVSAGWKPIISIVPIPNDAPPTVQWCAANTSAEGIGKNKITDAIASIMSGPEPEDPERAFITLGCDFNIASALPIVAEKPDERAIPGVFFQRPEYRANLGKIRQQVDQRPPPPPFFDPTSTRPSGRETYSTASRIHAKPLTTMAAHALRAWTLQLTLASAFSLALRGNEEEEVGQVNREGVTRYQENRIHAGKSKDNWWPGATSGRNQEAWRGAADLTANISWGWHHPNGLYETIPIGGPMIDDEMNVYLATDDAIRKFSATGDLLWRATPLAGRWPLRPRCCPRTARASGRHGRGRRPTARTRRRRRIEDALEAEEDVRPQWAANGSGAARVELLPEVKVGDRIRVRTGMGYHADGVEYFKAGDTGRVSNIKRDNGESKVYIRWPRTGYLSVTRQTMLVKRFMLLKQRGTLLPDMMVASTTNGYVFALAPATGEELWATKVSDKIAGVKGSVKGDSGVIVAATDLCINRYCYKYRNITNSLSPSNTIIRGLDAADGSQVWAFTPETPVWNFVPYFDGGQCFFTDFEGGAYSLNVLSGALAWHNKGTRGTYTQAAGHLASPVNQFYALGLQEYDIGDYCNPHGSPGILPQCSAGPGSGGYIKTIDTRSGNTLWTLTTPEPPAGAASGHMRFQQMHYRIVLTMGFNCRYSSKSNLWIIDPGGSVRLDWQGPTLWTSDCAGEVEAADVRRIGGGRTSCQAASWTLPVMDSAGDLFIGNQVGLLQKFSSPTDDRNVEVSSALSTGMAFPEQAIALSNGMMAVTTCTSLIVFQTYTSHFDQERASGSPTPPTCSARPAAARCAHPRRREAGGSRGGLRRGGRLGAGTPSAAPPAPPRSALRGSSADPRNPRGLPSFFMFMSLFVPL</sequence>
<gene>
    <name evidence="3" type="ORF">PCOR1329_LOCUS30379</name>
</gene>
<dbReference type="Gene3D" id="2.130.10.10">
    <property type="entry name" value="YVTN repeat-like/Quinoprotein amine dehydrogenase"/>
    <property type="match status" value="1"/>
</dbReference>
<dbReference type="InterPro" id="IPR018391">
    <property type="entry name" value="PQQ_b-propeller_rpt"/>
</dbReference>
<evidence type="ECO:0000256" key="1">
    <source>
        <dbReference type="SAM" id="MobiDB-lite"/>
    </source>
</evidence>
<feature type="region of interest" description="Disordered" evidence="1">
    <location>
        <begin position="240"/>
        <end position="266"/>
    </location>
</feature>
<feature type="region of interest" description="Disordered" evidence="1">
    <location>
        <begin position="418"/>
        <end position="442"/>
    </location>
</feature>
<dbReference type="SUPFAM" id="SSF50998">
    <property type="entry name" value="Quinoprotein alcohol dehydrogenase-like"/>
    <property type="match status" value="2"/>
</dbReference>
<name>A0ABN9SKL2_9DINO</name>